<evidence type="ECO:0000259" key="8">
    <source>
        <dbReference type="Pfam" id="PF17851"/>
    </source>
</evidence>
<dbReference type="Gene3D" id="2.115.10.20">
    <property type="entry name" value="Glycosyl hydrolase domain, family 43"/>
    <property type="match status" value="1"/>
</dbReference>
<dbReference type="PANTHER" id="PTHR42812:SF17">
    <property type="entry name" value="BETA-XYLOSIDASE C-TERMINAL CONCANAVALIN A-LIKE DOMAIN-CONTAINING PROTEIN-RELATED"/>
    <property type="match status" value="1"/>
</dbReference>
<dbReference type="AlphaFoldDB" id="A0A9P7YFA8"/>
<evidence type="ECO:0000256" key="7">
    <source>
        <dbReference type="SAM" id="SignalP"/>
    </source>
</evidence>
<reference evidence="9" key="1">
    <citation type="journal article" date="2021" name="IMA Fungus">
        <title>Genomic characterization of three marine fungi, including Emericellopsis atlantica sp. nov. with signatures of a generalist lifestyle and marine biomass degradation.</title>
        <authorList>
            <person name="Hagestad O.C."/>
            <person name="Hou L."/>
            <person name="Andersen J.H."/>
            <person name="Hansen E.H."/>
            <person name="Altermark B."/>
            <person name="Li C."/>
            <person name="Kuhnert E."/>
            <person name="Cox R.J."/>
            <person name="Crous P.W."/>
            <person name="Spatafora J.W."/>
            <person name="Lail K."/>
            <person name="Amirebrahimi M."/>
            <person name="Lipzen A."/>
            <person name="Pangilinan J."/>
            <person name="Andreopoulos W."/>
            <person name="Hayes R.D."/>
            <person name="Ng V."/>
            <person name="Grigoriev I.V."/>
            <person name="Jackson S.A."/>
            <person name="Sutton T.D.S."/>
            <person name="Dobson A.D.W."/>
            <person name="Rama T."/>
        </authorList>
    </citation>
    <scope>NUCLEOTIDE SEQUENCE</scope>
    <source>
        <strain evidence="9">TRa018bII</strain>
    </source>
</reference>
<dbReference type="InterPro" id="IPR023296">
    <property type="entry name" value="Glyco_hydro_beta-prop_sf"/>
</dbReference>
<evidence type="ECO:0000256" key="2">
    <source>
        <dbReference type="ARBA" id="ARBA00022801"/>
    </source>
</evidence>
<feature type="signal peptide" evidence="7">
    <location>
        <begin position="1"/>
        <end position="18"/>
    </location>
</feature>
<dbReference type="SUPFAM" id="SSF75005">
    <property type="entry name" value="Arabinanase/levansucrase/invertase"/>
    <property type="match status" value="1"/>
</dbReference>
<evidence type="ECO:0000313" key="10">
    <source>
        <dbReference type="Proteomes" id="UP000824998"/>
    </source>
</evidence>
<comment type="similarity">
    <text evidence="1 6">Belongs to the glycosyl hydrolase 43 family.</text>
</comment>
<feature type="domain" description="Beta-xylosidase C-terminal Concanavalin A-like" evidence="8">
    <location>
        <begin position="358"/>
        <end position="559"/>
    </location>
</feature>
<feature type="chain" id="PRO_5040239220" evidence="7">
    <location>
        <begin position="19"/>
        <end position="588"/>
    </location>
</feature>
<dbReference type="EMBL" id="MU251573">
    <property type="protein sequence ID" value="KAG9231933.1"/>
    <property type="molecule type" value="Genomic_DNA"/>
</dbReference>
<dbReference type="Pfam" id="PF04616">
    <property type="entry name" value="Glyco_hydro_43"/>
    <property type="match status" value="1"/>
</dbReference>
<name>A0A9P7YFA8_9HELO</name>
<dbReference type="GO" id="GO:0004553">
    <property type="term" value="F:hydrolase activity, hydrolyzing O-glycosyl compounds"/>
    <property type="evidence" value="ECO:0007669"/>
    <property type="project" value="InterPro"/>
</dbReference>
<feature type="site" description="Important for catalytic activity, responsible for pKa modulation of the active site Glu and correct orientation of both the proton donor and substrate" evidence="5">
    <location>
        <position position="156"/>
    </location>
</feature>
<sequence>MLFTYLTLFLTLALRVWAHNATYQNPILPGFHPDPSCIFVPEWNNTYFCASSSFLVFPGIPIHASNDLRRFKLISNALNRPEQLPGLNTTKRATSGIWASTIRYHEGTFYVVTTHVYDDYPKNATNRFDNLIFTTKDPFDENAWSDPVHFGFQGYDTSPFWDDDGTVYITGTFAWEVKPGIQMFSINLTTGAMGPVRNIWNGTGGSAPEGPHIYKKDGWYYLMIAEGGTGSGHMVTIARAKSIHGPYESCPYNPVLTNGGSDYYFQNLGHADLFQDKNKNWWAVALSVRQGPDGSYPMGRETVMTPVTWAEGRWPVFEKVTGKMNGWHLDSGPAVQGGEGSLVDSNFESTFSPGYVLGPGFAHWRFPVVGNYAVSPKGHENSLQLKSSLANLTGHDGRSAEPKGQTFISRRQTHSLFEFSATLNVSELQKEDQEVGVSVFLDQLHHYDLGIVLSTQPATATKRARLVPQFRVRGITTVPAFISPTIAQIPMPETWTGKSLSFGINAKNITHYEMQVAPVGRKKDRIVVGYGNGLGLTWGFTGALLGVYATTNGGEGEFSTYVSDWEYVGKQQVNSLSSLMDRFGYFNP</sequence>
<feature type="active site" description="Proton acceptor" evidence="4">
    <location>
        <position position="34"/>
    </location>
</feature>
<dbReference type="Gene3D" id="2.60.120.200">
    <property type="match status" value="1"/>
</dbReference>
<dbReference type="SUPFAM" id="SSF49899">
    <property type="entry name" value="Concanavalin A-like lectins/glucanases"/>
    <property type="match status" value="1"/>
</dbReference>
<evidence type="ECO:0000256" key="1">
    <source>
        <dbReference type="ARBA" id="ARBA00009865"/>
    </source>
</evidence>
<evidence type="ECO:0000313" key="9">
    <source>
        <dbReference type="EMBL" id="KAG9231933.1"/>
    </source>
</evidence>
<evidence type="ECO:0000256" key="4">
    <source>
        <dbReference type="PIRSR" id="PIRSR606710-1"/>
    </source>
</evidence>
<proteinExistence type="inferred from homology"/>
<dbReference type="OrthoDB" id="408373at2759"/>
<keyword evidence="3 6" id="KW-0326">Glycosidase</keyword>
<organism evidence="9 10">
    <name type="scientific">Amylocarpus encephaloides</name>
    <dbReference type="NCBI Taxonomy" id="45428"/>
    <lineage>
        <taxon>Eukaryota</taxon>
        <taxon>Fungi</taxon>
        <taxon>Dikarya</taxon>
        <taxon>Ascomycota</taxon>
        <taxon>Pezizomycotina</taxon>
        <taxon>Leotiomycetes</taxon>
        <taxon>Helotiales</taxon>
        <taxon>Helotiales incertae sedis</taxon>
        <taxon>Amylocarpus</taxon>
    </lineage>
</organism>
<dbReference type="CDD" id="cd18833">
    <property type="entry name" value="GH43_PcXyl-like"/>
    <property type="match status" value="1"/>
</dbReference>
<comment type="caution">
    <text evidence="9">The sequence shown here is derived from an EMBL/GenBank/DDBJ whole genome shotgun (WGS) entry which is preliminary data.</text>
</comment>
<evidence type="ECO:0000256" key="5">
    <source>
        <dbReference type="PIRSR" id="PIRSR606710-2"/>
    </source>
</evidence>
<dbReference type="InterPro" id="IPR041542">
    <property type="entry name" value="GH43_C2"/>
</dbReference>
<evidence type="ECO:0000256" key="6">
    <source>
        <dbReference type="RuleBase" id="RU361187"/>
    </source>
</evidence>
<keyword evidence="2 6" id="KW-0378">Hydrolase</keyword>
<feature type="active site" description="Proton donor" evidence="4">
    <location>
        <position position="209"/>
    </location>
</feature>
<dbReference type="Proteomes" id="UP000824998">
    <property type="component" value="Unassembled WGS sequence"/>
</dbReference>
<keyword evidence="10" id="KW-1185">Reference proteome</keyword>
<keyword evidence="7" id="KW-0732">Signal</keyword>
<evidence type="ECO:0000256" key="3">
    <source>
        <dbReference type="ARBA" id="ARBA00023295"/>
    </source>
</evidence>
<protein>
    <submittedName>
        <fullName evidence="9">Beta-xylosidase</fullName>
    </submittedName>
</protein>
<dbReference type="GO" id="GO:0005975">
    <property type="term" value="P:carbohydrate metabolic process"/>
    <property type="evidence" value="ECO:0007669"/>
    <property type="project" value="InterPro"/>
</dbReference>
<dbReference type="InterPro" id="IPR006710">
    <property type="entry name" value="Glyco_hydro_43"/>
</dbReference>
<dbReference type="InterPro" id="IPR051795">
    <property type="entry name" value="Glycosyl_Hydrlase_43"/>
</dbReference>
<accession>A0A9P7YFA8</accession>
<gene>
    <name evidence="9" type="ORF">BJ875DRAFT_100391</name>
</gene>
<dbReference type="Pfam" id="PF17851">
    <property type="entry name" value="GH43_C2"/>
    <property type="match status" value="1"/>
</dbReference>
<dbReference type="InterPro" id="IPR013320">
    <property type="entry name" value="ConA-like_dom_sf"/>
</dbReference>
<dbReference type="PANTHER" id="PTHR42812">
    <property type="entry name" value="BETA-XYLOSIDASE"/>
    <property type="match status" value="1"/>
</dbReference>